<protein>
    <submittedName>
        <fullName evidence="5">Uncharacterized protein At4g30180</fullName>
    </submittedName>
</protein>
<feature type="transmembrane region" description="Helical" evidence="3">
    <location>
        <begin position="59"/>
        <end position="78"/>
    </location>
</feature>
<dbReference type="GO" id="GO:0006355">
    <property type="term" value="P:regulation of DNA-templated transcription"/>
    <property type="evidence" value="ECO:0007669"/>
    <property type="project" value="InterPro"/>
</dbReference>
<feature type="domain" description="IBH1-like N-terminal" evidence="4">
    <location>
        <begin position="22"/>
        <end position="85"/>
    </location>
</feature>
<reference evidence="5" key="1">
    <citation type="submission" date="2015-07" db="EMBL/GenBank/DDBJ databases">
        <title>Transcriptome Assembly of Anthurium amnicola.</title>
        <authorList>
            <person name="Suzuki J."/>
        </authorList>
    </citation>
    <scope>NUCLEOTIDE SEQUENCE</scope>
</reference>
<dbReference type="PANTHER" id="PTHR33124">
    <property type="entry name" value="TRANSCRIPTION FACTOR IBH1-LIKE 1"/>
    <property type="match status" value="1"/>
</dbReference>
<organism evidence="5">
    <name type="scientific">Anthurium amnicola</name>
    <dbReference type="NCBI Taxonomy" id="1678845"/>
    <lineage>
        <taxon>Eukaryota</taxon>
        <taxon>Viridiplantae</taxon>
        <taxon>Streptophyta</taxon>
        <taxon>Embryophyta</taxon>
        <taxon>Tracheophyta</taxon>
        <taxon>Spermatophyta</taxon>
        <taxon>Magnoliopsida</taxon>
        <taxon>Liliopsida</taxon>
        <taxon>Araceae</taxon>
        <taxon>Pothoideae</taxon>
        <taxon>Potheae</taxon>
        <taxon>Anthurium</taxon>
    </lineage>
</organism>
<dbReference type="PANTHER" id="PTHR33124:SF42">
    <property type="entry name" value="TRANSCRIPTION FACTOR BHLH146"/>
    <property type="match status" value="1"/>
</dbReference>
<evidence type="ECO:0000256" key="3">
    <source>
        <dbReference type="SAM" id="Phobius"/>
    </source>
</evidence>
<dbReference type="AlphaFoldDB" id="A0A1D1YAA8"/>
<evidence type="ECO:0000313" key="5">
    <source>
        <dbReference type="EMBL" id="JAT51578.1"/>
    </source>
</evidence>
<dbReference type="InterPro" id="IPR059002">
    <property type="entry name" value="IBH1_N"/>
</dbReference>
<evidence type="ECO:0000259" key="4">
    <source>
        <dbReference type="Pfam" id="PF26576"/>
    </source>
</evidence>
<keyword evidence="2" id="KW-0804">Transcription</keyword>
<evidence type="ECO:0000256" key="1">
    <source>
        <dbReference type="ARBA" id="ARBA00023015"/>
    </source>
</evidence>
<keyword evidence="3" id="KW-0472">Membrane</keyword>
<evidence type="ECO:0000256" key="2">
    <source>
        <dbReference type="ARBA" id="ARBA00023163"/>
    </source>
</evidence>
<gene>
    <name evidence="5" type="primary">At4g30180_7</name>
    <name evidence="5" type="ORF">g.28963</name>
</gene>
<dbReference type="EMBL" id="GDJX01016358">
    <property type="protein sequence ID" value="JAT51578.1"/>
    <property type="molecule type" value="Transcribed_RNA"/>
</dbReference>
<accession>A0A1D1YAA8</accession>
<keyword evidence="3" id="KW-0812">Transmembrane</keyword>
<keyword evidence="1" id="KW-0805">Transcription regulation</keyword>
<dbReference type="Pfam" id="PF26576">
    <property type="entry name" value="IBH1_N"/>
    <property type="match status" value="1"/>
</dbReference>
<sequence length="223" mass="25594">MEAQRSKWRRVYSFEPRMVMLANFSLRYFSYLMPVLHIIGKVRSSRRNTDKELEKIVNFEVNMALVASASGFAWSRALKRKLEKGMNAKKFRNVTSRQLVTSNLPFTCTHKNAFPVIDIFNELWAFPLISRPLAPISFQMSAKTRRRTHKATKSKIVFSASSSRRKLSTEDEELCDRLRTLRKILPGGNDMGVVELLSEVGSYAVCLKLQVDILRSLLSDEGQ</sequence>
<keyword evidence="3" id="KW-1133">Transmembrane helix</keyword>
<proteinExistence type="predicted"/>
<dbReference type="InterPro" id="IPR044660">
    <property type="entry name" value="IBH1-like"/>
</dbReference>
<name>A0A1D1YAA8_9ARAE</name>